<dbReference type="RefSeq" id="WP_092225933.1">
    <property type="nucleotide sequence ID" value="NZ_FNJI01000049.1"/>
</dbReference>
<dbReference type="OrthoDB" id="5483897at2"/>
<dbReference type="InterPro" id="IPR042099">
    <property type="entry name" value="ANL_N_sf"/>
</dbReference>
<feature type="domain" description="AMP-dependent synthetase/ligase" evidence="1">
    <location>
        <begin position="23"/>
        <end position="376"/>
    </location>
</feature>
<gene>
    <name evidence="3" type="ORF">SAMN05660330_04049</name>
</gene>
<evidence type="ECO:0000259" key="1">
    <source>
        <dbReference type="Pfam" id="PF00501"/>
    </source>
</evidence>
<evidence type="ECO:0000313" key="4">
    <source>
        <dbReference type="Proteomes" id="UP000199073"/>
    </source>
</evidence>
<evidence type="ECO:0000313" key="3">
    <source>
        <dbReference type="EMBL" id="SDP77365.1"/>
    </source>
</evidence>
<keyword evidence="3" id="KW-0436">Ligase</keyword>
<keyword evidence="4" id="KW-1185">Reference proteome</keyword>
<sequence length="522" mass="57862">MTHWFNPPDLDFATILAHHGRWRAKRDALICGDKRQSWAEFHVNTNKIANGLIKLDIKPGDMIGMVMDNCAETIECYIGILKAGACAVPINLAVSDESMIAMLSDADVKMLIATENLVGRVEGVMSRLPLSVQENRIVAAGAADQWLALADLKRGSDDDSPEVRHSPDMPMNVIYSSGTTGVPKGIVHSYRTRLAWALLLLPTLRIHTSTRFLSVIGHYSNFSIVSILLTFLVGGTFVMTPSFNPEETLMLIEREKITCLPLVPVMSQMVMGVTGQEKYDLSSMTSLISCGSPLHEGLKRVMFDRFGYDRVIEVYGLTEGGIAAIDPENAPGKIASVGWPMIGSDFKLLDDNDNEVGIGENGEVVIYSPSMMVGYLNRDDANEATTWTDDRGRRWLRTGDVGKMDEDNDLYIVDRKKDMILSGGQNIYPQDIEAVAAKHPMVSQVAVIPVRSERWDESPLAVVVPKDPSNFDTEEVKNWINNNVGKRERVADVVVVDTLPLTLTGKILKRELKETYKHLQFP</sequence>
<dbReference type="PANTHER" id="PTHR43767:SF1">
    <property type="entry name" value="NONRIBOSOMAL PEPTIDE SYNTHASE PES1 (EUROFUNG)-RELATED"/>
    <property type="match status" value="1"/>
</dbReference>
<accession>A0A1H0VGN1</accession>
<dbReference type="STRING" id="91360.SAMN05660330_04049"/>
<dbReference type="GO" id="GO:0016878">
    <property type="term" value="F:acid-thiol ligase activity"/>
    <property type="evidence" value="ECO:0007669"/>
    <property type="project" value="UniProtKB-ARBA"/>
</dbReference>
<dbReference type="Pfam" id="PF13193">
    <property type="entry name" value="AMP-binding_C"/>
    <property type="match status" value="1"/>
</dbReference>
<organism evidence="3 4">
    <name type="scientific">Desulforhopalus singaporensis</name>
    <dbReference type="NCBI Taxonomy" id="91360"/>
    <lineage>
        <taxon>Bacteria</taxon>
        <taxon>Pseudomonadati</taxon>
        <taxon>Thermodesulfobacteriota</taxon>
        <taxon>Desulfobulbia</taxon>
        <taxon>Desulfobulbales</taxon>
        <taxon>Desulfocapsaceae</taxon>
        <taxon>Desulforhopalus</taxon>
    </lineage>
</organism>
<reference evidence="3 4" key="1">
    <citation type="submission" date="2016-10" db="EMBL/GenBank/DDBJ databases">
        <authorList>
            <person name="de Groot N.N."/>
        </authorList>
    </citation>
    <scope>NUCLEOTIDE SEQUENCE [LARGE SCALE GENOMIC DNA]</scope>
    <source>
        <strain evidence="3 4">DSM 12130</strain>
    </source>
</reference>
<dbReference type="PANTHER" id="PTHR43767">
    <property type="entry name" value="LONG-CHAIN-FATTY-ACID--COA LIGASE"/>
    <property type="match status" value="1"/>
</dbReference>
<dbReference type="InterPro" id="IPR050237">
    <property type="entry name" value="ATP-dep_AMP-bd_enzyme"/>
</dbReference>
<dbReference type="PROSITE" id="PS00455">
    <property type="entry name" value="AMP_BINDING"/>
    <property type="match status" value="1"/>
</dbReference>
<evidence type="ECO:0000259" key="2">
    <source>
        <dbReference type="Pfam" id="PF13193"/>
    </source>
</evidence>
<dbReference type="Gene3D" id="3.30.300.30">
    <property type="match status" value="1"/>
</dbReference>
<dbReference type="Gene3D" id="3.40.50.12780">
    <property type="entry name" value="N-terminal domain of ligase-like"/>
    <property type="match status" value="1"/>
</dbReference>
<name>A0A1H0VGN1_9BACT</name>
<protein>
    <submittedName>
        <fullName evidence="3">Acyl-CoA synthetase (AMP-forming)/AMP-acid ligase II</fullName>
    </submittedName>
</protein>
<dbReference type="Pfam" id="PF00501">
    <property type="entry name" value="AMP-binding"/>
    <property type="match status" value="1"/>
</dbReference>
<dbReference type="InterPro" id="IPR045851">
    <property type="entry name" value="AMP-bd_C_sf"/>
</dbReference>
<dbReference type="SUPFAM" id="SSF56801">
    <property type="entry name" value="Acetyl-CoA synthetase-like"/>
    <property type="match status" value="1"/>
</dbReference>
<dbReference type="InterPro" id="IPR000873">
    <property type="entry name" value="AMP-dep_synth/lig_dom"/>
</dbReference>
<dbReference type="AlphaFoldDB" id="A0A1H0VGN1"/>
<dbReference type="InterPro" id="IPR025110">
    <property type="entry name" value="AMP-bd_C"/>
</dbReference>
<dbReference type="InterPro" id="IPR020845">
    <property type="entry name" value="AMP-binding_CS"/>
</dbReference>
<proteinExistence type="predicted"/>
<dbReference type="EMBL" id="FNJI01000049">
    <property type="protein sequence ID" value="SDP77365.1"/>
    <property type="molecule type" value="Genomic_DNA"/>
</dbReference>
<feature type="domain" description="AMP-binding enzyme C-terminal" evidence="2">
    <location>
        <begin position="432"/>
        <end position="506"/>
    </location>
</feature>
<dbReference type="Proteomes" id="UP000199073">
    <property type="component" value="Unassembled WGS sequence"/>
</dbReference>